<dbReference type="SMART" id="SM00506">
    <property type="entry name" value="A1pp"/>
    <property type="match status" value="1"/>
</dbReference>
<organism evidence="2 3">
    <name type="scientific">Calidithermus roseus</name>
    <dbReference type="NCBI Taxonomy" id="1644118"/>
    <lineage>
        <taxon>Bacteria</taxon>
        <taxon>Thermotogati</taxon>
        <taxon>Deinococcota</taxon>
        <taxon>Deinococci</taxon>
        <taxon>Thermales</taxon>
        <taxon>Thermaceae</taxon>
        <taxon>Calidithermus</taxon>
    </lineage>
</organism>
<dbReference type="GO" id="GO:0016787">
    <property type="term" value="F:hydrolase activity"/>
    <property type="evidence" value="ECO:0007669"/>
    <property type="project" value="UniProtKB-KW"/>
</dbReference>
<comment type="caution">
    <text evidence="2">The sequence shown here is derived from an EMBL/GenBank/DDBJ whole genome shotgun (WGS) entry which is preliminary data.</text>
</comment>
<reference evidence="2 3" key="1">
    <citation type="submission" date="2018-08" db="EMBL/GenBank/DDBJ databases">
        <title>Meiothermus roseus NBRC 110900 genome sequencing project.</title>
        <authorList>
            <person name="Da Costa M.S."/>
            <person name="Albuquerque L."/>
            <person name="Raposo P."/>
            <person name="Froufe H.J.C."/>
            <person name="Barroso C.S."/>
            <person name="Egas C."/>
        </authorList>
    </citation>
    <scope>NUCLEOTIDE SEQUENCE [LARGE SCALE GENOMIC DNA]</scope>
    <source>
        <strain evidence="2 3">NBRC 110900</strain>
    </source>
</reference>
<proteinExistence type="predicted"/>
<name>A0A399EU49_9DEIN</name>
<dbReference type="InterPro" id="IPR043472">
    <property type="entry name" value="Macro_dom-like"/>
</dbReference>
<gene>
    <name evidence="2" type="primary">ymdB</name>
    <name evidence="2" type="ORF">Mrose_01494</name>
</gene>
<dbReference type="PROSITE" id="PS51154">
    <property type="entry name" value="MACRO"/>
    <property type="match status" value="1"/>
</dbReference>
<dbReference type="OrthoDB" id="6194521at2"/>
<evidence type="ECO:0000313" key="2">
    <source>
        <dbReference type="EMBL" id="RIH87060.1"/>
    </source>
</evidence>
<dbReference type="Proteomes" id="UP000265341">
    <property type="component" value="Unassembled WGS sequence"/>
</dbReference>
<dbReference type="InterPro" id="IPR002589">
    <property type="entry name" value="Macro_dom"/>
</dbReference>
<dbReference type="EC" id="3.5.1.-" evidence="2"/>
<dbReference type="Pfam" id="PF01661">
    <property type="entry name" value="Macro"/>
    <property type="match status" value="1"/>
</dbReference>
<dbReference type="SUPFAM" id="SSF52949">
    <property type="entry name" value="Macro domain-like"/>
    <property type="match status" value="1"/>
</dbReference>
<evidence type="ECO:0000259" key="1">
    <source>
        <dbReference type="PROSITE" id="PS51154"/>
    </source>
</evidence>
<dbReference type="EMBL" id="QWLA01000023">
    <property type="protein sequence ID" value="RIH87060.1"/>
    <property type="molecule type" value="Genomic_DNA"/>
</dbReference>
<keyword evidence="2" id="KW-0378">Hydrolase</keyword>
<feature type="domain" description="Macro" evidence="1">
    <location>
        <begin position="1"/>
        <end position="159"/>
    </location>
</feature>
<dbReference type="PANTHER" id="PTHR11106">
    <property type="entry name" value="GANGLIOSIDE INDUCED DIFFERENTIATION ASSOCIATED PROTEIN 2-RELATED"/>
    <property type="match status" value="1"/>
</dbReference>
<dbReference type="RefSeq" id="WP_119277008.1">
    <property type="nucleotide sequence ID" value="NZ_QWLA01000023.1"/>
</dbReference>
<evidence type="ECO:0000313" key="3">
    <source>
        <dbReference type="Proteomes" id="UP000265341"/>
    </source>
</evidence>
<sequence>MARIHVAQGDITDFVGDAIVNAANNHLILGAGVAGAIHRKGGPEIQEECDRHGKIRVGEAAITGAGRLPVRYVIHAAAMGDEPATLETVRSATRHALRLALEHGLKTIAFPLLGTGVAGLPRDEVIRVMLEELRAADESLEVTLYGYSQADADAIRAQL</sequence>
<dbReference type="PANTHER" id="PTHR11106:SF111">
    <property type="entry name" value="MACRO DOMAIN-CONTAINING PROTEIN"/>
    <property type="match status" value="1"/>
</dbReference>
<protein>
    <submittedName>
        <fullName evidence="2">O-acetyl-ADP-ribose deacetylase</fullName>
        <ecNumber evidence="2">3.5.1.-</ecNumber>
    </submittedName>
</protein>
<dbReference type="Gene3D" id="3.40.220.10">
    <property type="entry name" value="Leucine Aminopeptidase, subunit E, domain 1"/>
    <property type="match status" value="1"/>
</dbReference>
<keyword evidence="3" id="KW-1185">Reference proteome</keyword>
<accession>A0A399EU49</accession>
<dbReference type="AlphaFoldDB" id="A0A399EU49"/>